<accession>J9GD53</accession>
<reference evidence="1" key="1">
    <citation type="journal article" date="2012" name="PLoS ONE">
        <title>Gene sets for utilization of primary and secondary nutrition supplies in the distal gut of endangered iberian lynx.</title>
        <authorList>
            <person name="Alcaide M."/>
            <person name="Messina E."/>
            <person name="Richter M."/>
            <person name="Bargiela R."/>
            <person name="Peplies J."/>
            <person name="Huws S.A."/>
            <person name="Newbold C.J."/>
            <person name="Golyshin P.N."/>
            <person name="Simon M.A."/>
            <person name="Lopez G."/>
            <person name="Yakimov M.M."/>
            <person name="Ferrer M."/>
        </authorList>
    </citation>
    <scope>NUCLEOTIDE SEQUENCE</scope>
</reference>
<evidence type="ECO:0000313" key="1">
    <source>
        <dbReference type="EMBL" id="EJX05267.1"/>
    </source>
</evidence>
<organism evidence="1">
    <name type="scientific">gut metagenome</name>
    <dbReference type="NCBI Taxonomy" id="749906"/>
    <lineage>
        <taxon>unclassified sequences</taxon>
        <taxon>metagenomes</taxon>
        <taxon>organismal metagenomes</taxon>
    </lineage>
</organism>
<dbReference type="EMBL" id="AMCI01001526">
    <property type="protein sequence ID" value="EJX05267.1"/>
    <property type="molecule type" value="Genomic_DNA"/>
</dbReference>
<comment type="caution">
    <text evidence="1">The sequence shown here is derived from an EMBL/GenBank/DDBJ whole genome shotgun (WGS) entry which is preliminary data.</text>
</comment>
<protein>
    <submittedName>
        <fullName evidence="1">Uncharacterized protein</fullName>
    </submittedName>
</protein>
<name>J9GD53_9ZZZZ</name>
<sequence length="173" mass="18540">MAVEAKLVMSWSKCKIEYGKTGASDAMATALKSLGVISDKSTSMTTEEGESLEAKATGGVIVAFEQGEPIVSITTRVKEPTFDLEKELTGATVGGTSSDELKVKTNVVIGDFSLKLTPKNIGSVGIKARKCHVSYKPGYSEEEGHYADITFKILACADGELYTKYKVAAKDWQ</sequence>
<dbReference type="AlphaFoldDB" id="J9GD53"/>
<gene>
    <name evidence="1" type="ORF">EVA_06623</name>
</gene>
<proteinExistence type="predicted"/>